<dbReference type="KEGG" id="ahs:AHALO_0333"/>
<dbReference type="Gene3D" id="3.30.479.10">
    <property type="entry name" value="6-pyruvoyl tetrahydropterin synthase/QueD"/>
    <property type="match status" value="1"/>
</dbReference>
<dbReference type="PANTHER" id="PTHR12589">
    <property type="entry name" value="PYRUVOYL TETRAHYDROBIOPTERIN SYNTHASE"/>
    <property type="match status" value="1"/>
</dbReference>
<evidence type="ECO:0000256" key="9">
    <source>
        <dbReference type="ARBA" id="ARBA00031449"/>
    </source>
</evidence>
<comment type="pathway">
    <text evidence="2">Purine metabolism; 7-cyano-7-deazaguanine biosynthesis.</text>
</comment>
<dbReference type="EC" id="4.1.2.50" evidence="4"/>
<proteinExistence type="inferred from homology"/>
<evidence type="ECO:0000313" key="11">
    <source>
        <dbReference type="EMBL" id="PKI81260.1"/>
    </source>
</evidence>
<dbReference type="InterPro" id="IPR007115">
    <property type="entry name" value="6-PTP_synth/QueD"/>
</dbReference>
<sequence length="177" mass="20973">MHWKISKEFDFCYGHRVWSQTLNTDFSLDGCLKCRHLHGHQGKILVYLESKELKDGMVTDFKHLNWFKSFIDNVLDHKFILDINDPLFDTLLPKVKKSELIKFEQGYYLVDLTKFSNDEHYIKELYEGYVLVDFVPTSENLSAWFLQIVQNKMHNLGIKVSHIEFLETPKSKSTFYA</sequence>
<gene>
    <name evidence="11" type="ORF">CP960_05215</name>
</gene>
<dbReference type="SUPFAM" id="SSF55620">
    <property type="entry name" value="Tetrahydrobiopterin biosynthesis enzymes-like"/>
    <property type="match status" value="1"/>
</dbReference>
<evidence type="ECO:0000256" key="8">
    <source>
        <dbReference type="ARBA" id="ARBA00023239"/>
    </source>
</evidence>
<evidence type="ECO:0000256" key="6">
    <source>
        <dbReference type="ARBA" id="ARBA00022723"/>
    </source>
</evidence>
<name>A0A2N1J3W9_9BACT</name>
<dbReference type="GO" id="GO:0070497">
    <property type="term" value="F:6-carboxytetrahydropterin synthase activity"/>
    <property type="evidence" value="ECO:0007669"/>
    <property type="project" value="UniProtKB-EC"/>
</dbReference>
<reference evidence="11 12" key="1">
    <citation type="submission" date="2017-09" db="EMBL/GenBank/DDBJ databases">
        <title>Genomics of the genus Arcobacter.</title>
        <authorList>
            <person name="Perez-Cataluna A."/>
            <person name="Figueras M.J."/>
            <person name="Salas-Masso N."/>
        </authorList>
    </citation>
    <scope>NUCLEOTIDE SEQUENCE [LARGE SCALE GENOMIC DNA]</scope>
    <source>
        <strain evidence="11 12">DSM 18005</strain>
    </source>
</reference>
<evidence type="ECO:0000256" key="3">
    <source>
        <dbReference type="ARBA" id="ARBA00008900"/>
    </source>
</evidence>
<dbReference type="EMBL" id="NXIF01000020">
    <property type="protein sequence ID" value="PKI81260.1"/>
    <property type="molecule type" value="Genomic_DNA"/>
</dbReference>
<dbReference type="InterPro" id="IPR038418">
    <property type="entry name" value="6-PTP_synth/QueD_sf"/>
</dbReference>
<evidence type="ECO:0000313" key="12">
    <source>
        <dbReference type="Proteomes" id="UP000233248"/>
    </source>
</evidence>
<evidence type="ECO:0000256" key="2">
    <source>
        <dbReference type="ARBA" id="ARBA00005061"/>
    </source>
</evidence>
<keyword evidence="6" id="KW-0479">Metal-binding</keyword>
<dbReference type="Proteomes" id="UP000233248">
    <property type="component" value="Unassembled WGS sequence"/>
</dbReference>
<keyword evidence="8" id="KW-0456">Lyase</keyword>
<dbReference type="Pfam" id="PF01242">
    <property type="entry name" value="PTPS"/>
    <property type="match status" value="1"/>
</dbReference>
<keyword evidence="7" id="KW-0862">Zinc</keyword>
<dbReference type="UniPathway" id="UPA00391"/>
<dbReference type="RefSeq" id="WP_101184358.1">
    <property type="nucleotide sequence ID" value="NZ_CP031218.1"/>
</dbReference>
<dbReference type="AlphaFoldDB" id="A0A2N1J3W9"/>
<keyword evidence="12" id="KW-1185">Reference proteome</keyword>
<accession>A0A2N1J3W9</accession>
<organism evidence="11 12">
    <name type="scientific">Malaciobacter halophilus</name>
    <dbReference type="NCBI Taxonomy" id="197482"/>
    <lineage>
        <taxon>Bacteria</taxon>
        <taxon>Pseudomonadati</taxon>
        <taxon>Campylobacterota</taxon>
        <taxon>Epsilonproteobacteria</taxon>
        <taxon>Campylobacterales</taxon>
        <taxon>Arcobacteraceae</taxon>
        <taxon>Malaciobacter</taxon>
    </lineage>
</organism>
<dbReference type="GO" id="GO:0046872">
    <property type="term" value="F:metal ion binding"/>
    <property type="evidence" value="ECO:0007669"/>
    <property type="project" value="UniProtKB-KW"/>
</dbReference>
<evidence type="ECO:0000256" key="7">
    <source>
        <dbReference type="ARBA" id="ARBA00022833"/>
    </source>
</evidence>
<evidence type="ECO:0000256" key="10">
    <source>
        <dbReference type="ARBA" id="ARBA00048807"/>
    </source>
</evidence>
<comment type="caution">
    <text evidence="11">The sequence shown here is derived from an EMBL/GenBank/DDBJ whole genome shotgun (WGS) entry which is preliminary data.</text>
</comment>
<comment type="similarity">
    <text evidence="3">Belongs to the PTPS family. QueD subfamily.</text>
</comment>
<evidence type="ECO:0000256" key="1">
    <source>
        <dbReference type="ARBA" id="ARBA00001947"/>
    </source>
</evidence>
<comment type="cofactor">
    <cofactor evidence="1">
        <name>Zn(2+)</name>
        <dbReference type="ChEBI" id="CHEBI:29105"/>
    </cofactor>
</comment>
<evidence type="ECO:0000256" key="4">
    <source>
        <dbReference type="ARBA" id="ARBA00012982"/>
    </source>
</evidence>
<dbReference type="OrthoDB" id="9804698at2"/>
<dbReference type="PANTHER" id="PTHR12589:SF7">
    <property type="entry name" value="6-PYRUVOYL TETRAHYDROBIOPTERIN SYNTHASE"/>
    <property type="match status" value="1"/>
</dbReference>
<evidence type="ECO:0000256" key="5">
    <source>
        <dbReference type="ARBA" id="ARBA00018141"/>
    </source>
</evidence>
<comment type="catalytic activity">
    <reaction evidence="10">
        <text>7,8-dihydroneopterin 3'-triphosphate + H2O = 6-carboxy-5,6,7,8-tetrahydropterin + triphosphate + acetaldehyde + 2 H(+)</text>
        <dbReference type="Rhea" id="RHEA:27966"/>
        <dbReference type="ChEBI" id="CHEBI:15343"/>
        <dbReference type="ChEBI" id="CHEBI:15377"/>
        <dbReference type="ChEBI" id="CHEBI:15378"/>
        <dbReference type="ChEBI" id="CHEBI:18036"/>
        <dbReference type="ChEBI" id="CHEBI:58462"/>
        <dbReference type="ChEBI" id="CHEBI:61032"/>
        <dbReference type="EC" id="4.1.2.50"/>
    </reaction>
</comment>
<protein>
    <recommendedName>
        <fullName evidence="5">6-carboxy-5,6,7,8-tetrahydropterin synthase</fullName>
        <ecNumber evidence="4">4.1.2.50</ecNumber>
    </recommendedName>
    <alternativeName>
        <fullName evidence="9">Queuosine biosynthesis protein QueD</fullName>
    </alternativeName>
</protein>